<dbReference type="GO" id="GO:0003677">
    <property type="term" value="F:DNA binding"/>
    <property type="evidence" value="ECO:0007669"/>
    <property type="project" value="InterPro"/>
</dbReference>
<feature type="domain" description="Restriction endonuclease type IV Mrr" evidence="1">
    <location>
        <begin position="210"/>
        <end position="309"/>
    </location>
</feature>
<dbReference type="PANTHER" id="PTHR30015:SF7">
    <property type="entry name" value="TYPE IV METHYL-DIRECTED RESTRICTION ENZYME ECOKMRR"/>
    <property type="match status" value="1"/>
</dbReference>
<accession>A0A2T3J7J7</accession>
<keyword evidence="3" id="KW-1185">Reference proteome</keyword>
<dbReference type="InterPro" id="IPR007560">
    <property type="entry name" value="Restrct_endonuc_IV_Mrr"/>
</dbReference>
<dbReference type="Pfam" id="PF04471">
    <property type="entry name" value="Mrr_cat"/>
    <property type="match status" value="1"/>
</dbReference>
<evidence type="ECO:0000313" key="3">
    <source>
        <dbReference type="Proteomes" id="UP000240987"/>
    </source>
</evidence>
<dbReference type="AlphaFoldDB" id="A0A2T3J7J7"/>
<dbReference type="GO" id="GO:0009307">
    <property type="term" value="P:DNA restriction-modification system"/>
    <property type="evidence" value="ECO:0007669"/>
    <property type="project" value="InterPro"/>
</dbReference>
<dbReference type="InterPro" id="IPR011856">
    <property type="entry name" value="tRNA_endonuc-like_dom_sf"/>
</dbReference>
<evidence type="ECO:0000313" key="2">
    <source>
        <dbReference type="EMBL" id="PSU44724.1"/>
    </source>
</evidence>
<protein>
    <recommendedName>
        <fullName evidence="1">Restriction endonuclease type IV Mrr domain-containing protein</fullName>
    </recommendedName>
</protein>
<dbReference type="InterPro" id="IPR011335">
    <property type="entry name" value="Restrct_endonuc-II-like"/>
</dbReference>
<evidence type="ECO:0000259" key="1">
    <source>
        <dbReference type="Pfam" id="PF04471"/>
    </source>
</evidence>
<dbReference type="SUPFAM" id="SSF52980">
    <property type="entry name" value="Restriction endonuclease-like"/>
    <property type="match status" value="1"/>
</dbReference>
<sequence>MGTWITTKNQCSSFLSDRIGYKSGLALSKMDMLELLDKKDPLVETISSDSEELVRIKSDHIVDSFQIIFHRLGVTEKPFVGHGPTILDIDYMNKPNERALFQRVLQYLGETHFDQGKHSIFDDFDEDTYFKYVQSTFGDDALKIASKLIHLIKESEEASPWDWLRARVVEWKSPIELKSLFDSESLSAMYGSFLDQRYINFLAQNSDKISTMHWRKFEALTAEYYESSGYKVELGAGRNDGGVDVRVWSPESTMEDAPVTIVQCKRTKAKIDKVLVKSLWADVVYENAKSGVIVTSSYFSPGAREVCKARKYPIR</sequence>
<dbReference type="InterPro" id="IPR052906">
    <property type="entry name" value="Type_IV_Methyl-Rstrct_Enzyme"/>
</dbReference>
<dbReference type="PANTHER" id="PTHR30015">
    <property type="entry name" value="MRR RESTRICTION SYSTEM PROTEIN"/>
    <property type="match status" value="1"/>
</dbReference>
<dbReference type="EMBL" id="PYMJ01000043">
    <property type="protein sequence ID" value="PSU44724.1"/>
    <property type="molecule type" value="Genomic_DNA"/>
</dbReference>
<comment type="caution">
    <text evidence="2">The sequence shown here is derived from an EMBL/GenBank/DDBJ whole genome shotgun (WGS) entry which is preliminary data.</text>
</comment>
<name>A0A2T3J7J7_9GAMM</name>
<gene>
    <name evidence="2" type="ORF">C9J12_25830</name>
</gene>
<organism evidence="2 3">
    <name type="scientific">Photobacterium frigidiphilum</name>
    <dbReference type="NCBI Taxonomy" id="264736"/>
    <lineage>
        <taxon>Bacteria</taxon>
        <taxon>Pseudomonadati</taxon>
        <taxon>Pseudomonadota</taxon>
        <taxon>Gammaproteobacteria</taxon>
        <taxon>Vibrionales</taxon>
        <taxon>Vibrionaceae</taxon>
        <taxon>Photobacterium</taxon>
    </lineage>
</organism>
<dbReference type="RefSeq" id="WP_107245425.1">
    <property type="nucleotide sequence ID" value="NZ_PYMJ01000043.1"/>
</dbReference>
<proteinExistence type="predicted"/>
<dbReference type="GO" id="GO:0015666">
    <property type="term" value="F:restriction endodeoxyribonuclease activity"/>
    <property type="evidence" value="ECO:0007669"/>
    <property type="project" value="TreeGrafter"/>
</dbReference>
<dbReference type="OrthoDB" id="5782056at2"/>
<dbReference type="Proteomes" id="UP000240987">
    <property type="component" value="Unassembled WGS sequence"/>
</dbReference>
<reference evidence="2 3" key="1">
    <citation type="submission" date="2018-01" db="EMBL/GenBank/DDBJ databases">
        <title>Whole genome sequencing of Histamine producing bacteria.</title>
        <authorList>
            <person name="Butler K."/>
        </authorList>
    </citation>
    <scope>NUCLEOTIDE SEQUENCE [LARGE SCALE GENOMIC DNA]</scope>
    <source>
        <strain evidence="2 3">JCM 12947</strain>
    </source>
</reference>
<dbReference type="Gene3D" id="3.40.1350.10">
    <property type="match status" value="1"/>
</dbReference>